<evidence type="ECO:0000256" key="9">
    <source>
        <dbReference type="ARBA" id="ARBA00022801"/>
    </source>
</evidence>
<accession>A0A1Q5Q4U2</accession>
<dbReference type="GO" id="GO:0008409">
    <property type="term" value="F:5'-3' exonuclease activity"/>
    <property type="evidence" value="ECO:0007669"/>
    <property type="project" value="InterPro"/>
</dbReference>
<evidence type="ECO:0000256" key="12">
    <source>
        <dbReference type="ARBA" id="ARBA00023125"/>
    </source>
</evidence>
<dbReference type="SUPFAM" id="SSF53098">
    <property type="entry name" value="Ribonuclease H-like"/>
    <property type="match status" value="1"/>
</dbReference>
<dbReference type="PROSITE" id="PS00447">
    <property type="entry name" value="DNA_POLYMERASE_A"/>
    <property type="match status" value="1"/>
</dbReference>
<comment type="caution">
    <text evidence="21">The sequence shown here is derived from an EMBL/GenBank/DDBJ whole genome shotgun (WGS) entry which is preliminary data.</text>
</comment>
<dbReference type="GO" id="GO:0008408">
    <property type="term" value="F:3'-5' exonuclease activity"/>
    <property type="evidence" value="ECO:0007669"/>
    <property type="project" value="InterPro"/>
</dbReference>
<dbReference type="GO" id="GO:0003887">
    <property type="term" value="F:DNA-directed DNA polymerase activity"/>
    <property type="evidence" value="ECO:0007669"/>
    <property type="project" value="UniProtKB-UniRule"/>
</dbReference>
<evidence type="ECO:0000259" key="20">
    <source>
        <dbReference type="SMART" id="SM00482"/>
    </source>
</evidence>
<dbReference type="InterPro" id="IPR002298">
    <property type="entry name" value="DNA_polymerase_A"/>
</dbReference>
<proteinExistence type="inferred from homology"/>
<dbReference type="InterPro" id="IPR020045">
    <property type="entry name" value="DNA_polI_H3TH"/>
</dbReference>
<dbReference type="InterPro" id="IPR029060">
    <property type="entry name" value="PIN-like_dom_sf"/>
</dbReference>
<dbReference type="NCBIfam" id="TIGR00593">
    <property type="entry name" value="pola"/>
    <property type="match status" value="1"/>
</dbReference>
<dbReference type="InterPro" id="IPR002421">
    <property type="entry name" value="5-3_exonuclease"/>
</dbReference>
<dbReference type="SMART" id="SM00482">
    <property type="entry name" value="POLAc"/>
    <property type="match status" value="1"/>
</dbReference>
<evidence type="ECO:0000256" key="15">
    <source>
        <dbReference type="ARBA" id="ARBA00053603"/>
    </source>
</evidence>
<dbReference type="PANTHER" id="PTHR10133:SF27">
    <property type="entry name" value="DNA POLYMERASE NU"/>
    <property type="match status" value="1"/>
</dbReference>
<feature type="domain" description="5'-3' exonuclease" evidence="19">
    <location>
        <begin position="4"/>
        <end position="266"/>
    </location>
</feature>
<keyword evidence="13 17" id="KW-0234">DNA repair</keyword>
<dbReference type="InterPro" id="IPR036397">
    <property type="entry name" value="RNaseH_sf"/>
</dbReference>
<comment type="catalytic activity">
    <reaction evidence="14 17">
        <text>DNA(n) + a 2'-deoxyribonucleoside 5'-triphosphate = DNA(n+1) + diphosphate</text>
        <dbReference type="Rhea" id="RHEA:22508"/>
        <dbReference type="Rhea" id="RHEA-COMP:17339"/>
        <dbReference type="Rhea" id="RHEA-COMP:17340"/>
        <dbReference type="ChEBI" id="CHEBI:33019"/>
        <dbReference type="ChEBI" id="CHEBI:61560"/>
        <dbReference type="ChEBI" id="CHEBI:173112"/>
        <dbReference type="EC" id="2.7.7.7"/>
    </reaction>
</comment>
<keyword evidence="7" id="KW-0540">Nuclease</keyword>
<reference evidence="22" key="1">
    <citation type="submission" date="2016-12" db="EMBL/GenBank/DDBJ databases">
        <authorList>
            <person name="Meng X."/>
        </authorList>
    </citation>
    <scope>NUCLEOTIDE SEQUENCE [LARGE SCALE GENOMIC DNA]</scope>
    <source>
        <strain evidence="22">DSM 19116</strain>
    </source>
</reference>
<dbReference type="SMART" id="SM00475">
    <property type="entry name" value="53EXOc"/>
    <property type="match status" value="1"/>
</dbReference>
<keyword evidence="8 17" id="KW-0227">DNA damage</keyword>
<dbReference type="OrthoDB" id="9806424at2"/>
<dbReference type="FunFam" id="1.10.150.20:FF:000002">
    <property type="entry name" value="DNA polymerase I"/>
    <property type="match status" value="1"/>
</dbReference>
<evidence type="ECO:0000256" key="3">
    <source>
        <dbReference type="ARBA" id="ARBA00020311"/>
    </source>
</evidence>
<dbReference type="NCBIfam" id="NF004397">
    <property type="entry name" value="PRK05755.1"/>
    <property type="match status" value="1"/>
</dbReference>
<dbReference type="Pfam" id="PF02739">
    <property type="entry name" value="5_3_exonuc_N"/>
    <property type="match status" value="1"/>
</dbReference>
<evidence type="ECO:0000256" key="2">
    <source>
        <dbReference type="ARBA" id="ARBA00012417"/>
    </source>
</evidence>
<keyword evidence="22" id="KW-1185">Reference proteome</keyword>
<dbReference type="FunFam" id="3.40.50.1010:FF:000001">
    <property type="entry name" value="DNA polymerase I"/>
    <property type="match status" value="1"/>
</dbReference>
<keyword evidence="5 17" id="KW-0548">Nucleotidyltransferase</keyword>
<evidence type="ECO:0000259" key="19">
    <source>
        <dbReference type="SMART" id="SM00475"/>
    </source>
</evidence>
<dbReference type="InterPro" id="IPR012337">
    <property type="entry name" value="RNaseH-like_sf"/>
</dbReference>
<evidence type="ECO:0000313" key="22">
    <source>
        <dbReference type="Proteomes" id="UP000185628"/>
    </source>
</evidence>
<dbReference type="CDD" id="cd06140">
    <property type="entry name" value="DNA_polA_I_Bacillus_like_exo"/>
    <property type="match status" value="1"/>
</dbReference>
<dbReference type="PRINTS" id="PR00868">
    <property type="entry name" value="DNAPOLI"/>
</dbReference>
<evidence type="ECO:0000256" key="10">
    <source>
        <dbReference type="ARBA" id="ARBA00022839"/>
    </source>
</evidence>
<dbReference type="CDD" id="cd08637">
    <property type="entry name" value="DNA_pol_A_pol_I_C"/>
    <property type="match status" value="1"/>
</dbReference>
<dbReference type="InterPro" id="IPR043502">
    <property type="entry name" value="DNA/RNA_pol_sf"/>
</dbReference>
<keyword evidence="12 17" id="KW-0238">DNA-binding</keyword>
<dbReference type="InterPro" id="IPR001098">
    <property type="entry name" value="DNA-dir_DNA_pol_A_palm_dom"/>
</dbReference>
<evidence type="ECO:0000256" key="5">
    <source>
        <dbReference type="ARBA" id="ARBA00022695"/>
    </source>
</evidence>
<dbReference type="CDD" id="cd09898">
    <property type="entry name" value="H3TH_53EXO"/>
    <property type="match status" value="1"/>
</dbReference>
<dbReference type="InterPro" id="IPR008918">
    <property type="entry name" value="HhH2"/>
</dbReference>
<dbReference type="GO" id="GO:0006261">
    <property type="term" value="P:DNA-templated DNA replication"/>
    <property type="evidence" value="ECO:0007669"/>
    <property type="project" value="UniProtKB-UniRule"/>
</dbReference>
<dbReference type="EC" id="2.7.7.7" evidence="2 16"/>
<evidence type="ECO:0000256" key="4">
    <source>
        <dbReference type="ARBA" id="ARBA00022679"/>
    </source>
</evidence>
<dbReference type="SMART" id="SM00279">
    <property type="entry name" value="HhH2"/>
    <property type="match status" value="1"/>
</dbReference>
<dbReference type="Pfam" id="PF00476">
    <property type="entry name" value="DNA_pol_A"/>
    <property type="match status" value="1"/>
</dbReference>
<evidence type="ECO:0000259" key="18">
    <source>
        <dbReference type="SMART" id="SM00474"/>
    </source>
</evidence>
<comment type="function">
    <text evidence="15">In addition to polymerase activity, this DNA polymerase exhibits 3'-5' and 5'-3' exonuclease activity.</text>
</comment>
<dbReference type="InterPro" id="IPR054690">
    <property type="entry name" value="DNA_polI_exonuclease"/>
</dbReference>
<dbReference type="Gene3D" id="3.30.420.10">
    <property type="entry name" value="Ribonuclease H-like superfamily/Ribonuclease H"/>
    <property type="match status" value="1"/>
</dbReference>
<dbReference type="PANTHER" id="PTHR10133">
    <property type="entry name" value="DNA POLYMERASE I"/>
    <property type="match status" value="1"/>
</dbReference>
<dbReference type="InterPro" id="IPR020046">
    <property type="entry name" value="5-3_exonucl_a-hlix_arch_N"/>
</dbReference>
<dbReference type="InterPro" id="IPR019760">
    <property type="entry name" value="DNA-dir_DNA_pol_A_CS"/>
</dbReference>
<sequence length="891" mass="97825">MSDMRRLLLIDGHSMAFRAFYALPVDNFATSTGQHTNAVHGFTSMLLKLIAEEKPTHVAVAFDVGSETFRTREYSDYKGTRDKAPEEFASQIPLIKEVLDALRIRHLEAPDFEADDIVATLKTSAEDSGFDDVLICSGDRDTLQLVTDTTTVLYPTKGVSVLKRFTPGAVEEKYGVPPARYPELAALVGETSDNLPGVPGVGPKTAAKWIGQYDGLDNVIARADEIGGKAGQSFRDNLENVLRNRKLNHLLADMDLGVGFDELIVEPVDREAVHTVFDALEFNTLRDRVFATLDADASASASDKPDLSFDIASWSDDGDLAAFLQTHAEDENAQRIALAISEGATDVDRFALATRSHALVLNLSALPEGEDAVLSAFLSGPAPKIAHDAKQLWHRLRALGYELDSVVFDTDIAAYLIHPDQRRHSLIDLAQRYLDRDVAASDAESGQLAFELDSDAAIDTLAQQALAIAELEVQLTGELEDRALSHLMTKLELPVQRILQDMESTGIAVSATVFNELFDELDADVKQAAADAYAAIGEEINLSSPKQLQRVLFEDLQMPKTKRTKTGWTTDAEALSDLFDKTGHPFLAALLAHRDRIKLRQIVETLRSATADDGRIHTTFQQTVAATGRLSSTDPNLQNIPARSEAGLRIREAFVVGEGFETLMTVDYSQIEMRIMAHLSGDAGLIEAFRKGEDLHNFVGARVFDVAIDEVTPQMRSRVKAMSYGLAYGLSSFGLSRQLGIEVGEAKSLMDEYFDRFGRVRDYLRTVVEQARRTGFTETMFGRRRYLPDLTSDNRQRREMAERAALNAPIQGSAADIIKVAMISIDDALTQTGLASRMLLQVHDELVLEIAPGELEQVEALVREHMAGAAKLNVPLDVSVGVGESWRAAGH</sequence>
<dbReference type="CDD" id="cd09859">
    <property type="entry name" value="PIN_53EXO"/>
    <property type="match status" value="1"/>
</dbReference>
<evidence type="ECO:0000256" key="14">
    <source>
        <dbReference type="ARBA" id="ARBA00049244"/>
    </source>
</evidence>
<dbReference type="EMBL" id="MQVR01000006">
    <property type="protein sequence ID" value="OKL54847.1"/>
    <property type="molecule type" value="Genomic_DNA"/>
</dbReference>
<dbReference type="Gene3D" id="3.40.50.1010">
    <property type="entry name" value="5'-nuclease"/>
    <property type="match status" value="1"/>
</dbReference>
<feature type="domain" description="DNA-directed DNA polymerase family A palm" evidence="20">
    <location>
        <begin position="647"/>
        <end position="854"/>
    </location>
</feature>
<dbReference type="RefSeq" id="WP_073715697.1">
    <property type="nucleotide sequence ID" value="NZ_MQVR01000006.1"/>
</dbReference>
<dbReference type="SUPFAM" id="SSF56672">
    <property type="entry name" value="DNA/RNA polymerases"/>
    <property type="match status" value="1"/>
</dbReference>
<keyword evidence="11 17" id="KW-0239">DNA-directed DNA polymerase</keyword>
<evidence type="ECO:0000313" key="21">
    <source>
        <dbReference type="EMBL" id="OKL54847.1"/>
    </source>
</evidence>
<dbReference type="STRING" id="208480.SAMN02910418_01521"/>
<name>A0A1Q5Q4U2_9ACTO</name>
<dbReference type="Pfam" id="PF01367">
    <property type="entry name" value="5_3_exonuc"/>
    <property type="match status" value="1"/>
</dbReference>
<keyword evidence="10" id="KW-0269">Exonuclease</keyword>
<dbReference type="Pfam" id="PF22619">
    <property type="entry name" value="DNA_polI_exo1"/>
    <property type="match status" value="1"/>
</dbReference>
<dbReference type="InterPro" id="IPR002562">
    <property type="entry name" value="3'-5'_exonuclease_dom"/>
</dbReference>
<evidence type="ECO:0000256" key="7">
    <source>
        <dbReference type="ARBA" id="ARBA00022722"/>
    </source>
</evidence>
<evidence type="ECO:0000256" key="16">
    <source>
        <dbReference type="NCBIfam" id="TIGR00593"/>
    </source>
</evidence>
<evidence type="ECO:0000256" key="17">
    <source>
        <dbReference type="RuleBase" id="RU004460"/>
    </source>
</evidence>
<feature type="domain" description="3'-5' exonuclease" evidence="18">
    <location>
        <begin position="282"/>
        <end position="480"/>
    </location>
</feature>
<dbReference type="Gene3D" id="3.30.70.370">
    <property type="match status" value="1"/>
</dbReference>
<dbReference type="Proteomes" id="UP000185628">
    <property type="component" value="Unassembled WGS sequence"/>
</dbReference>
<keyword evidence="4 17" id="KW-0808">Transferase</keyword>
<organism evidence="21 22">
    <name type="scientific">Bowdeniella nasicola</name>
    <dbReference type="NCBI Taxonomy" id="208480"/>
    <lineage>
        <taxon>Bacteria</taxon>
        <taxon>Bacillati</taxon>
        <taxon>Actinomycetota</taxon>
        <taxon>Actinomycetes</taxon>
        <taxon>Actinomycetales</taxon>
        <taxon>Actinomycetaceae</taxon>
        <taxon>Bowdeniella</taxon>
    </lineage>
</organism>
<dbReference type="AlphaFoldDB" id="A0A1Q5Q4U2"/>
<dbReference type="InterPro" id="IPR018320">
    <property type="entry name" value="DNA_polymerase_1"/>
</dbReference>
<dbReference type="Gene3D" id="1.10.150.20">
    <property type="entry name" value="5' to 3' exonuclease, C-terminal subdomain"/>
    <property type="match status" value="2"/>
</dbReference>
<protein>
    <recommendedName>
        <fullName evidence="3 16">DNA polymerase I</fullName>
        <ecNumber evidence="2 16">2.7.7.7</ecNumber>
    </recommendedName>
</protein>
<evidence type="ECO:0000256" key="11">
    <source>
        <dbReference type="ARBA" id="ARBA00022932"/>
    </source>
</evidence>
<dbReference type="GO" id="GO:0003677">
    <property type="term" value="F:DNA binding"/>
    <property type="evidence" value="ECO:0007669"/>
    <property type="project" value="UniProtKB-UniRule"/>
</dbReference>
<dbReference type="SMART" id="SM00474">
    <property type="entry name" value="35EXOc"/>
    <property type="match status" value="1"/>
</dbReference>
<comment type="similarity">
    <text evidence="1 17">Belongs to the DNA polymerase type-A family.</text>
</comment>
<dbReference type="InterPro" id="IPR036279">
    <property type="entry name" value="5-3_exonuclease_C_sf"/>
</dbReference>
<dbReference type="SUPFAM" id="SSF47807">
    <property type="entry name" value="5' to 3' exonuclease, C-terminal subdomain"/>
    <property type="match status" value="1"/>
</dbReference>
<evidence type="ECO:0000256" key="8">
    <source>
        <dbReference type="ARBA" id="ARBA00022763"/>
    </source>
</evidence>
<evidence type="ECO:0000256" key="13">
    <source>
        <dbReference type="ARBA" id="ARBA00023204"/>
    </source>
</evidence>
<dbReference type="FunFam" id="1.10.150.20:FF:000003">
    <property type="entry name" value="DNA polymerase I"/>
    <property type="match status" value="1"/>
</dbReference>
<evidence type="ECO:0000256" key="1">
    <source>
        <dbReference type="ARBA" id="ARBA00007705"/>
    </source>
</evidence>
<gene>
    <name evidence="17" type="primary">polA</name>
    <name evidence="21" type="ORF">BSZ39_01850</name>
</gene>
<evidence type="ECO:0000256" key="6">
    <source>
        <dbReference type="ARBA" id="ARBA00022705"/>
    </source>
</evidence>
<dbReference type="GO" id="GO:0006302">
    <property type="term" value="P:double-strand break repair"/>
    <property type="evidence" value="ECO:0007669"/>
    <property type="project" value="TreeGrafter"/>
</dbReference>
<keyword evidence="9" id="KW-0378">Hydrolase</keyword>
<dbReference type="Gene3D" id="1.20.1060.10">
    <property type="entry name" value="Taq DNA Polymerase, Chain T, domain 4"/>
    <property type="match status" value="1"/>
</dbReference>
<dbReference type="SUPFAM" id="SSF88723">
    <property type="entry name" value="PIN domain-like"/>
    <property type="match status" value="1"/>
</dbReference>
<keyword evidence="6 17" id="KW-0235">DNA replication</keyword>